<gene>
    <name evidence="2" type="ORF">FPZ54_10235</name>
</gene>
<dbReference type="Pfam" id="PF10011">
    <property type="entry name" value="DUF2254"/>
    <property type="match status" value="1"/>
</dbReference>
<organism evidence="2 3">
    <name type="scientific">Sphingomonas suaedae</name>
    <dbReference type="NCBI Taxonomy" id="2599297"/>
    <lineage>
        <taxon>Bacteria</taxon>
        <taxon>Pseudomonadati</taxon>
        <taxon>Pseudomonadota</taxon>
        <taxon>Alphaproteobacteria</taxon>
        <taxon>Sphingomonadales</taxon>
        <taxon>Sphingomonadaceae</taxon>
        <taxon>Sphingomonas</taxon>
    </lineage>
</organism>
<dbReference type="RefSeq" id="WP_145846936.1">
    <property type="nucleotide sequence ID" value="NZ_CP042239.1"/>
</dbReference>
<sequence>MSRWAWLWRLVSRRLWFRAAAFSFAAALLALVAPLIAPLIPYELGAKIGADAVDNILGIIASSMLAVTTFSLTAMVSAYGAATANVTPRAVILLLEDTTSQNALSTFLGAFLFAIVGIIALSTGFYGEQGRVLLFGGTIALIVVIAVTLLRWIQHIALLGRVHDTITRVERAAMAAVQSVQHRPRIAALATPPVPADAQPVRCGDRIGHVTNIDLSELGEAMAACGGHVHLAVLPGSFVDPGRVVAWVVDGDEATCARVAESITVQRDRSFDHDPRFGLIVLSEIASRALSPAVNDPGTAIAVLGAQLRVLQKLAGAKGAPFDERVVVPALAIEKLVVDAFRPIARDGAAHVEVAMKLQKTLAALGGFAPDWSAAARHAADDARHRARAALSIENERLAVARAFEDWPE</sequence>
<keyword evidence="3" id="KW-1185">Reference proteome</keyword>
<keyword evidence="1" id="KW-0812">Transmembrane</keyword>
<dbReference type="Proteomes" id="UP000318055">
    <property type="component" value="Chromosome"/>
</dbReference>
<dbReference type="AlphaFoldDB" id="A0A518RFY9"/>
<evidence type="ECO:0000313" key="2">
    <source>
        <dbReference type="EMBL" id="QDX26363.1"/>
    </source>
</evidence>
<feature type="transmembrane region" description="Helical" evidence="1">
    <location>
        <begin position="132"/>
        <end position="153"/>
    </location>
</feature>
<evidence type="ECO:0000256" key="1">
    <source>
        <dbReference type="SAM" id="Phobius"/>
    </source>
</evidence>
<name>A0A518RFY9_9SPHN</name>
<protein>
    <submittedName>
        <fullName evidence="2">DUF2254 domain-containing protein</fullName>
    </submittedName>
</protein>
<feature type="transmembrane region" description="Helical" evidence="1">
    <location>
        <begin position="15"/>
        <end position="36"/>
    </location>
</feature>
<reference evidence="2 3" key="1">
    <citation type="submission" date="2019-07" db="EMBL/GenBank/DDBJ databases">
        <title>Sphingomonas alkalisoli sp. nov., isolated from rhizosphere soil of Suaedae salsa.</title>
        <authorList>
            <person name="Zhang H."/>
            <person name="Xu L."/>
            <person name="Zhang J.-X."/>
            <person name="Sun J.-Q."/>
        </authorList>
    </citation>
    <scope>NUCLEOTIDE SEQUENCE [LARGE SCALE GENOMIC DNA]</scope>
    <source>
        <strain evidence="2 3">XS-10</strain>
    </source>
</reference>
<dbReference type="InterPro" id="IPR018723">
    <property type="entry name" value="DUF2254_membrane"/>
</dbReference>
<evidence type="ECO:0000313" key="3">
    <source>
        <dbReference type="Proteomes" id="UP000318055"/>
    </source>
</evidence>
<dbReference type="OrthoDB" id="2955631at2"/>
<dbReference type="KEGG" id="ssua:FPZ54_10235"/>
<dbReference type="EMBL" id="CP042239">
    <property type="protein sequence ID" value="QDX26363.1"/>
    <property type="molecule type" value="Genomic_DNA"/>
</dbReference>
<proteinExistence type="predicted"/>
<keyword evidence="1" id="KW-1133">Transmembrane helix</keyword>
<feature type="transmembrane region" description="Helical" evidence="1">
    <location>
        <begin position="56"/>
        <end position="82"/>
    </location>
</feature>
<accession>A0A518RFY9</accession>
<keyword evidence="1" id="KW-0472">Membrane</keyword>
<feature type="transmembrane region" description="Helical" evidence="1">
    <location>
        <begin position="103"/>
        <end position="126"/>
    </location>
</feature>